<comment type="caution">
    <text evidence="1">The sequence shown here is derived from an EMBL/GenBank/DDBJ whole genome shotgun (WGS) entry which is preliminary data.</text>
</comment>
<sequence>MARKQVNLSIKFGKIEGLIKKKEGESSKKTATVLSATGGRKGKETAINVVNSGHQRPQLYSVSFTPAPPTAPAYAPSPMHYQPQHPAQLVYYWAPSAPLPPPAP</sequence>
<accession>A0A2I0KM97</accession>
<gene>
    <name evidence="1" type="ORF">CRG98_010163</name>
</gene>
<organism evidence="1 2">
    <name type="scientific">Punica granatum</name>
    <name type="common">Pomegranate</name>
    <dbReference type="NCBI Taxonomy" id="22663"/>
    <lineage>
        <taxon>Eukaryota</taxon>
        <taxon>Viridiplantae</taxon>
        <taxon>Streptophyta</taxon>
        <taxon>Embryophyta</taxon>
        <taxon>Tracheophyta</taxon>
        <taxon>Spermatophyta</taxon>
        <taxon>Magnoliopsida</taxon>
        <taxon>eudicotyledons</taxon>
        <taxon>Gunneridae</taxon>
        <taxon>Pentapetalae</taxon>
        <taxon>rosids</taxon>
        <taxon>malvids</taxon>
        <taxon>Myrtales</taxon>
        <taxon>Lythraceae</taxon>
        <taxon>Punica</taxon>
    </lineage>
</organism>
<dbReference type="EMBL" id="PGOL01000507">
    <property type="protein sequence ID" value="PKI69460.1"/>
    <property type="molecule type" value="Genomic_DNA"/>
</dbReference>
<evidence type="ECO:0000313" key="2">
    <source>
        <dbReference type="Proteomes" id="UP000233551"/>
    </source>
</evidence>
<reference evidence="1 2" key="1">
    <citation type="submission" date="2017-11" db="EMBL/GenBank/DDBJ databases">
        <title>De-novo sequencing of pomegranate (Punica granatum L.) genome.</title>
        <authorList>
            <person name="Akparov Z."/>
            <person name="Amiraslanov A."/>
            <person name="Hajiyeva S."/>
            <person name="Abbasov M."/>
            <person name="Kaur K."/>
            <person name="Hamwieh A."/>
            <person name="Solovyev V."/>
            <person name="Salamov A."/>
            <person name="Braich B."/>
            <person name="Kosarev P."/>
            <person name="Mahmoud A."/>
            <person name="Hajiyev E."/>
            <person name="Babayeva S."/>
            <person name="Izzatullayeva V."/>
            <person name="Mammadov A."/>
            <person name="Mammadov A."/>
            <person name="Sharifova S."/>
            <person name="Ojaghi J."/>
            <person name="Eynullazada K."/>
            <person name="Bayramov B."/>
            <person name="Abdulazimova A."/>
            <person name="Shahmuradov I."/>
        </authorList>
    </citation>
    <scope>NUCLEOTIDE SEQUENCE [LARGE SCALE GENOMIC DNA]</scope>
    <source>
        <strain evidence="2">cv. AG2017</strain>
        <tissue evidence="1">Leaf</tissue>
    </source>
</reference>
<protein>
    <submittedName>
        <fullName evidence="1">Uncharacterized protein</fullName>
    </submittedName>
</protein>
<name>A0A2I0KM97_PUNGR</name>
<proteinExistence type="predicted"/>
<dbReference type="Proteomes" id="UP000233551">
    <property type="component" value="Unassembled WGS sequence"/>
</dbReference>
<evidence type="ECO:0000313" key="1">
    <source>
        <dbReference type="EMBL" id="PKI69460.1"/>
    </source>
</evidence>
<keyword evidence="2" id="KW-1185">Reference proteome</keyword>
<dbReference type="AlphaFoldDB" id="A0A2I0KM97"/>